<evidence type="ECO:0000256" key="5">
    <source>
        <dbReference type="ARBA" id="ARBA00023098"/>
    </source>
</evidence>
<proteinExistence type="inferred from homology"/>
<evidence type="ECO:0000256" key="1">
    <source>
        <dbReference type="ARBA" id="ARBA00010701"/>
    </source>
</evidence>
<dbReference type="RefSeq" id="XP_003241200.1">
    <property type="nucleotide sequence ID" value="XM_003241152.3"/>
</dbReference>
<evidence type="ECO:0000313" key="11">
    <source>
        <dbReference type="Proteomes" id="UP000007819"/>
    </source>
</evidence>
<evidence type="ECO:0000313" key="10">
    <source>
        <dbReference type="EnsemblMetazoa" id="XP_003241200.1"/>
    </source>
</evidence>
<evidence type="ECO:0000256" key="4">
    <source>
        <dbReference type="ARBA" id="ARBA00022963"/>
    </source>
</evidence>
<dbReference type="InterPro" id="IPR029058">
    <property type="entry name" value="AB_hydrolase_fold"/>
</dbReference>
<dbReference type="SUPFAM" id="SSF53474">
    <property type="entry name" value="alpha/beta-Hydrolases"/>
    <property type="match status" value="1"/>
</dbReference>
<keyword evidence="5" id="KW-0443">Lipid metabolism</keyword>
<evidence type="ECO:0000256" key="7">
    <source>
        <dbReference type="SAM" id="Phobius"/>
    </source>
</evidence>
<keyword evidence="11" id="KW-1185">Reference proteome</keyword>
<accession>A0A8R2A990</accession>
<dbReference type="Pfam" id="PF04083">
    <property type="entry name" value="Abhydro_lipase"/>
    <property type="match status" value="1"/>
</dbReference>
<protein>
    <recommendedName>
        <fullName evidence="12">Lipase</fullName>
    </recommendedName>
</protein>
<dbReference type="Pfam" id="PF12146">
    <property type="entry name" value="Hydrolase_4"/>
    <property type="match status" value="1"/>
</dbReference>
<dbReference type="PANTHER" id="PTHR11005">
    <property type="entry name" value="LYSOSOMAL ACID LIPASE-RELATED"/>
    <property type="match status" value="1"/>
</dbReference>
<dbReference type="GO" id="GO:0016042">
    <property type="term" value="P:lipid catabolic process"/>
    <property type="evidence" value="ECO:0007669"/>
    <property type="project" value="UniProtKB-KW"/>
</dbReference>
<keyword evidence="7" id="KW-0812">Transmembrane</keyword>
<keyword evidence="6" id="KW-0325">Glycoprotein</keyword>
<dbReference type="Proteomes" id="UP000007819">
    <property type="component" value="Chromosome A3"/>
</dbReference>
<feature type="domain" description="Serine aminopeptidase S33" evidence="9">
    <location>
        <begin position="95"/>
        <end position="225"/>
    </location>
</feature>
<reference evidence="11" key="1">
    <citation type="submission" date="2010-06" db="EMBL/GenBank/DDBJ databases">
        <authorList>
            <person name="Jiang H."/>
            <person name="Abraham K."/>
            <person name="Ali S."/>
            <person name="Alsbrooks S.L."/>
            <person name="Anim B.N."/>
            <person name="Anosike U.S."/>
            <person name="Attaway T."/>
            <person name="Bandaranaike D.P."/>
            <person name="Battles P.K."/>
            <person name="Bell S.N."/>
            <person name="Bell A.V."/>
            <person name="Beltran B."/>
            <person name="Bickham C."/>
            <person name="Bustamante Y."/>
            <person name="Caleb T."/>
            <person name="Canada A."/>
            <person name="Cardenas V."/>
            <person name="Carter K."/>
            <person name="Chacko J."/>
            <person name="Chandrabose M.N."/>
            <person name="Chavez D."/>
            <person name="Chavez A."/>
            <person name="Chen L."/>
            <person name="Chu H.-S."/>
            <person name="Claassen K.J."/>
            <person name="Cockrell R."/>
            <person name="Collins M."/>
            <person name="Cooper J.A."/>
            <person name="Cree A."/>
            <person name="Curry S.M."/>
            <person name="Da Y."/>
            <person name="Dao M.D."/>
            <person name="Das B."/>
            <person name="Davila M.-L."/>
            <person name="Davy-Carroll L."/>
            <person name="Denson S."/>
            <person name="Dinh H."/>
            <person name="Ebong V.E."/>
            <person name="Edwards J.R."/>
            <person name="Egan A."/>
            <person name="El-Daye J."/>
            <person name="Escobedo L."/>
            <person name="Fernandez S."/>
            <person name="Fernando P.R."/>
            <person name="Flagg N."/>
            <person name="Forbes L.D."/>
            <person name="Fowler R.G."/>
            <person name="Fu Q."/>
            <person name="Gabisi R.A."/>
            <person name="Ganer J."/>
            <person name="Garbino Pronczuk A."/>
            <person name="Garcia R.M."/>
            <person name="Garner T."/>
            <person name="Garrett T.E."/>
            <person name="Gonzalez D.A."/>
            <person name="Hamid H."/>
            <person name="Hawkins E.S."/>
            <person name="Hirani K."/>
            <person name="Hogues M.E."/>
            <person name="Hollins B."/>
            <person name="Hsiao C.-H."/>
            <person name="Jabil R."/>
            <person name="James M.L."/>
            <person name="Jhangiani S.N."/>
            <person name="Johnson B."/>
            <person name="Johnson Q."/>
            <person name="Joshi V."/>
            <person name="Kalu J.B."/>
            <person name="Kam C."/>
            <person name="Kashfia A."/>
            <person name="Keebler J."/>
            <person name="Kisamo H."/>
            <person name="Kovar C.L."/>
            <person name="Lago L.A."/>
            <person name="Lai C.-Y."/>
            <person name="Laidlaw J."/>
            <person name="Lara F."/>
            <person name="Le T.-K."/>
            <person name="Lee S.L."/>
            <person name="Legall F.H."/>
            <person name="Lemon S.J."/>
            <person name="Lewis L.R."/>
            <person name="Li B."/>
            <person name="Liu Y."/>
            <person name="Liu Y.-S."/>
            <person name="Lopez J."/>
            <person name="Lozado R.J."/>
            <person name="Lu J."/>
            <person name="Madu R.C."/>
            <person name="Maheshwari M."/>
            <person name="Maheshwari R."/>
            <person name="Malloy K."/>
            <person name="Martinez E."/>
            <person name="Mathew T."/>
            <person name="Mercado I.C."/>
            <person name="Mercado C."/>
            <person name="Meyer B."/>
            <person name="Montgomery K."/>
            <person name="Morgan M.B."/>
            <person name="Munidasa M."/>
            <person name="Nazareth L.V."/>
            <person name="Nelson J."/>
            <person name="Ng B.M."/>
            <person name="Nguyen N.B."/>
            <person name="Nguyen P.Q."/>
            <person name="Nguyen T."/>
            <person name="Obregon M."/>
            <person name="Okwuonu G.O."/>
            <person name="Onwere C.G."/>
            <person name="Orozco G."/>
            <person name="Parra A."/>
            <person name="Patel S."/>
            <person name="Patil S."/>
            <person name="Perez A."/>
            <person name="Perez Y."/>
            <person name="Pham C."/>
            <person name="Primus E.L."/>
            <person name="Pu L.-L."/>
            <person name="Puazo M."/>
            <person name="Qin X."/>
            <person name="Quiroz J.B."/>
            <person name="Reese J."/>
            <person name="Richards S."/>
            <person name="Rives C.M."/>
            <person name="Robberts R."/>
            <person name="Ruiz S.J."/>
            <person name="Ruiz M.J."/>
            <person name="Santibanez J."/>
            <person name="Schneider B.W."/>
            <person name="Sisson I."/>
            <person name="Smith M."/>
            <person name="Sodergren E."/>
            <person name="Song X.-Z."/>
            <person name="Song B.B."/>
            <person name="Summersgill H."/>
            <person name="Thelus R."/>
            <person name="Thornton R.D."/>
            <person name="Trejos Z.Y."/>
            <person name="Usmani K."/>
            <person name="Vattathil S."/>
            <person name="Villasana D."/>
            <person name="Walker D.L."/>
            <person name="Wang S."/>
            <person name="Wang K."/>
            <person name="White C.S."/>
            <person name="Williams A.C."/>
            <person name="Williamson J."/>
            <person name="Wilson K."/>
            <person name="Woghiren I.O."/>
            <person name="Woodworth J.R."/>
            <person name="Worley K.C."/>
            <person name="Wright R.A."/>
            <person name="Wu W."/>
            <person name="Young L."/>
            <person name="Zhang L."/>
            <person name="Zhang J."/>
            <person name="Zhu Y."/>
            <person name="Muzny D.M."/>
            <person name="Weinstock G."/>
            <person name="Gibbs R.A."/>
        </authorList>
    </citation>
    <scope>NUCLEOTIDE SEQUENCE [LARGE SCALE GENOMIC DNA]</scope>
    <source>
        <strain evidence="11">LSR1</strain>
    </source>
</reference>
<sequence>MISFSDFIIFLNVFIATIFASNAYIPDASLSVPKIIKRHGYPSETHIVDTKDGYLLEVHRIPHGKNSKQYRKFPVFLQHGVVASSADWIINGPSKALAYQLADNGFDVWLGNSRGNTYSRSHKSLSPDSEEFWNFSFHEMGIYDLPATIDYILERTNQSQLYYIGHSMGSCMFFVMCSMRPEYNYKIRAQISLAPVAYVHHMTSFLNTLVPYANEIQKASNWVSKGAFLPQNAASKLVNKYLCGDNAVNSMLCKKYIVYKMFGEDTVQFDMTLLPIILGHNPAGTSVKTLIHFAQEITTKNFQQFDFGIEKNLDVYNCSHPPKYNLSNIIVPIAFYYAKNDILADPTDVVELYSHLPNRLGLHLIKFDKFNHVDFLYSKNVTDMVYQSVMNTIFKAEFVGWIPEFDNATAFNALSDYNKCNDDRNARTTNNGFWHKITSIIKKKEVYPLTSIMKEDKEKNVRLRNTYVMAWNQTYFE</sequence>
<keyword evidence="3" id="KW-0378">Hydrolase</keyword>
<feature type="domain" description="Partial AB-hydrolase lipase" evidence="8">
    <location>
        <begin position="32"/>
        <end position="92"/>
    </location>
</feature>
<dbReference type="AlphaFoldDB" id="A0A8R2A990"/>
<evidence type="ECO:0000259" key="9">
    <source>
        <dbReference type="Pfam" id="PF12146"/>
    </source>
</evidence>
<dbReference type="InterPro" id="IPR006693">
    <property type="entry name" value="AB_hydrolase_lipase"/>
</dbReference>
<dbReference type="OrthoDB" id="9974421at2759"/>
<keyword evidence="4" id="KW-0442">Lipid degradation</keyword>
<evidence type="ECO:0000259" key="8">
    <source>
        <dbReference type="Pfam" id="PF04083"/>
    </source>
</evidence>
<organism evidence="10 11">
    <name type="scientific">Acyrthosiphon pisum</name>
    <name type="common">Pea aphid</name>
    <dbReference type="NCBI Taxonomy" id="7029"/>
    <lineage>
        <taxon>Eukaryota</taxon>
        <taxon>Metazoa</taxon>
        <taxon>Ecdysozoa</taxon>
        <taxon>Arthropoda</taxon>
        <taxon>Hexapoda</taxon>
        <taxon>Insecta</taxon>
        <taxon>Pterygota</taxon>
        <taxon>Neoptera</taxon>
        <taxon>Paraneoptera</taxon>
        <taxon>Hemiptera</taxon>
        <taxon>Sternorrhyncha</taxon>
        <taxon>Aphidomorpha</taxon>
        <taxon>Aphidoidea</taxon>
        <taxon>Aphididae</taxon>
        <taxon>Macrosiphini</taxon>
        <taxon>Acyrthosiphon</taxon>
    </lineage>
</organism>
<feature type="transmembrane region" description="Helical" evidence="7">
    <location>
        <begin position="7"/>
        <end position="25"/>
    </location>
</feature>
<dbReference type="FunFam" id="3.40.50.1820:FF:000021">
    <property type="entry name" value="Lipase"/>
    <property type="match status" value="1"/>
</dbReference>
<evidence type="ECO:0008006" key="12">
    <source>
        <dbReference type="Google" id="ProtNLM"/>
    </source>
</evidence>
<dbReference type="KEGG" id="api:100162020"/>
<dbReference type="InterPro" id="IPR022742">
    <property type="entry name" value="Hydrolase_4"/>
</dbReference>
<evidence type="ECO:0000256" key="2">
    <source>
        <dbReference type="ARBA" id="ARBA00022729"/>
    </source>
</evidence>
<keyword evidence="7" id="KW-1133">Transmembrane helix</keyword>
<keyword evidence="2" id="KW-0732">Signal</keyword>
<evidence type="ECO:0000256" key="3">
    <source>
        <dbReference type="ARBA" id="ARBA00022801"/>
    </source>
</evidence>
<dbReference type="GO" id="GO:0016787">
    <property type="term" value="F:hydrolase activity"/>
    <property type="evidence" value="ECO:0007669"/>
    <property type="project" value="UniProtKB-KW"/>
</dbReference>
<comment type="similarity">
    <text evidence="1">Belongs to the AB hydrolase superfamily. Lipase family.</text>
</comment>
<evidence type="ECO:0000256" key="6">
    <source>
        <dbReference type="ARBA" id="ARBA00023180"/>
    </source>
</evidence>
<reference evidence="10" key="2">
    <citation type="submission" date="2022-06" db="UniProtKB">
        <authorList>
            <consortium name="EnsemblMetazoa"/>
        </authorList>
    </citation>
    <scope>IDENTIFICATION</scope>
</reference>
<dbReference type="EnsemblMetazoa" id="XM_003241152.4">
    <property type="protein sequence ID" value="XP_003241200.1"/>
    <property type="gene ID" value="LOC100162020"/>
</dbReference>
<name>A0A8R2A990_ACYPI</name>
<dbReference type="Gene3D" id="3.40.50.1820">
    <property type="entry name" value="alpha/beta hydrolase"/>
    <property type="match status" value="1"/>
</dbReference>
<dbReference type="GeneID" id="100162020"/>
<keyword evidence="7" id="KW-0472">Membrane</keyword>